<evidence type="ECO:0000313" key="3">
    <source>
        <dbReference type="Proteomes" id="UP000799429"/>
    </source>
</evidence>
<name>A0A9P4SAQ7_9PEZI</name>
<evidence type="ECO:0000313" key="2">
    <source>
        <dbReference type="EMBL" id="KAF2839221.1"/>
    </source>
</evidence>
<gene>
    <name evidence="2" type="ORF">M501DRAFT_1057500</name>
</gene>
<evidence type="ECO:0000256" key="1">
    <source>
        <dbReference type="SAM" id="MobiDB-lite"/>
    </source>
</evidence>
<dbReference type="SUPFAM" id="SSF53448">
    <property type="entry name" value="Nucleotide-diphospho-sugar transferases"/>
    <property type="match status" value="1"/>
</dbReference>
<reference evidence="2" key="1">
    <citation type="journal article" date="2020" name="Stud. Mycol.">
        <title>101 Dothideomycetes genomes: a test case for predicting lifestyles and emergence of pathogens.</title>
        <authorList>
            <person name="Haridas S."/>
            <person name="Albert R."/>
            <person name="Binder M."/>
            <person name="Bloem J."/>
            <person name="Labutti K."/>
            <person name="Salamov A."/>
            <person name="Andreopoulos B."/>
            <person name="Baker S."/>
            <person name="Barry K."/>
            <person name="Bills G."/>
            <person name="Bluhm B."/>
            <person name="Cannon C."/>
            <person name="Castanera R."/>
            <person name="Culley D."/>
            <person name="Daum C."/>
            <person name="Ezra D."/>
            <person name="Gonzalez J."/>
            <person name="Henrissat B."/>
            <person name="Kuo A."/>
            <person name="Liang C."/>
            <person name="Lipzen A."/>
            <person name="Lutzoni F."/>
            <person name="Magnuson J."/>
            <person name="Mondo S."/>
            <person name="Nolan M."/>
            <person name="Ohm R."/>
            <person name="Pangilinan J."/>
            <person name="Park H.-J."/>
            <person name="Ramirez L."/>
            <person name="Alfaro M."/>
            <person name="Sun H."/>
            <person name="Tritt A."/>
            <person name="Yoshinaga Y."/>
            <person name="Zwiers L.-H."/>
            <person name="Turgeon B."/>
            <person name="Goodwin S."/>
            <person name="Spatafora J."/>
            <person name="Crous P."/>
            <person name="Grigoriev I."/>
        </authorList>
    </citation>
    <scope>NUCLEOTIDE SEQUENCE</scope>
    <source>
        <strain evidence="2">CBS 101060</strain>
    </source>
</reference>
<dbReference type="OrthoDB" id="3941042at2759"/>
<dbReference type="InterPro" id="IPR036412">
    <property type="entry name" value="HAD-like_sf"/>
</dbReference>
<sequence>MGGITQHATEGIHHAHFQTSGGKGIIDFLRTCSKFELSWFIEQTLAHFPRGRVLKYPDLKVDLDKIRIDVDQRILHWEPESEDEISNNIIENFISSLFKALVNGQVTAERPRRVRESIAAIVVLQKIIWKFDGLVAKCDEEVFWNDTVSREDRSNGHYRYRVEKLLRPTISKEATSTLGYLLKSMNEKIDGKALEDVPRGPVPDSTAPVPAPTRDADGSFSHSPNAQVVTRPPLVEGTPRDGTSTLILPCAGRSSRFPGTRPKWILTQPNGRLMVVDSIAALELQKVHRVVLGVLKEHVDKHCGSDVDAIIRGFDDGPPRLREIEISVVILDFETRDHVQTVECIVRAANVQGPIFMKDCDNSFRCDIPGRDGVALFEVRKDLESVSNPAAKSYATFDNAGIITNIVEKVMLGSHFCCGGYSFGDAIDFLSYTELARKYQKSTRTDDLDLSVSDVIWLKMVSPFSPRTPSKGFMAIPVFDYEDWGTLVAWQAYTRTFSTLFVDIDGTLVKNSGKNFKPSYGDMPALEKNVMALQKLYAKGRTHIILTTTRPEEYRDVTIKQMKDCGVPYHGIVFSLLHARRVVINDYAVTNPYPCAVAINLQRNGEELAQLLV</sequence>
<accession>A0A9P4SAQ7</accession>
<keyword evidence="3" id="KW-1185">Reference proteome</keyword>
<dbReference type="SUPFAM" id="SSF56784">
    <property type="entry name" value="HAD-like"/>
    <property type="match status" value="1"/>
</dbReference>
<dbReference type="Gene3D" id="3.90.550.10">
    <property type="entry name" value="Spore Coat Polysaccharide Biosynthesis Protein SpsA, Chain A"/>
    <property type="match status" value="1"/>
</dbReference>
<dbReference type="Proteomes" id="UP000799429">
    <property type="component" value="Unassembled WGS sequence"/>
</dbReference>
<organism evidence="2 3">
    <name type="scientific">Patellaria atrata CBS 101060</name>
    <dbReference type="NCBI Taxonomy" id="1346257"/>
    <lineage>
        <taxon>Eukaryota</taxon>
        <taxon>Fungi</taxon>
        <taxon>Dikarya</taxon>
        <taxon>Ascomycota</taxon>
        <taxon>Pezizomycotina</taxon>
        <taxon>Dothideomycetes</taxon>
        <taxon>Dothideomycetes incertae sedis</taxon>
        <taxon>Patellariales</taxon>
        <taxon>Patellariaceae</taxon>
        <taxon>Patellaria</taxon>
    </lineage>
</organism>
<dbReference type="InterPro" id="IPR023214">
    <property type="entry name" value="HAD_sf"/>
</dbReference>
<dbReference type="InterPro" id="IPR029044">
    <property type="entry name" value="Nucleotide-diphossugar_trans"/>
</dbReference>
<feature type="region of interest" description="Disordered" evidence="1">
    <location>
        <begin position="192"/>
        <end position="241"/>
    </location>
</feature>
<dbReference type="EMBL" id="MU006095">
    <property type="protein sequence ID" value="KAF2839221.1"/>
    <property type="molecule type" value="Genomic_DNA"/>
</dbReference>
<comment type="caution">
    <text evidence="2">The sequence shown here is derived from an EMBL/GenBank/DDBJ whole genome shotgun (WGS) entry which is preliminary data.</text>
</comment>
<protein>
    <submittedName>
        <fullName evidence="2">Uncharacterized protein</fullName>
    </submittedName>
</protein>
<dbReference type="AlphaFoldDB" id="A0A9P4SAQ7"/>
<dbReference type="Gene3D" id="3.40.50.1000">
    <property type="entry name" value="HAD superfamily/HAD-like"/>
    <property type="match status" value="1"/>
</dbReference>
<proteinExistence type="predicted"/>